<proteinExistence type="predicted"/>
<feature type="compositionally biased region" description="Basic and acidic residues" evidence="1">
    <location>
        <begin position="50"/>
        <end position="73"/>
    </location>
</feature>
<feature type="non-terminal residue" evidence="2">
    <location>
        <position position="119"/>
    </location>
</feature>
<organism evidence="2">
    <name type="scientific">Tanacetum cinerariifolium</name>
    <name type="common">Dalmatian daisy</name>
    <name type="synonym">Chrysanthemum cinerariifolium</name>
    <dbReference type="NCBI Taxonomy" id="118510"/>
    <lineage>
        <taxon>Eukaryota</taxon>
        <taxon>Viridiplantae</taxon>
        <taxon>Streptophyta</taxon>
        <taxon>Embryophyta</taxon>
        <taxon>Tracheophyta</taxon>
        <taxon>Spermatophyta</taxon>
        <taxon>Magnoliopsida</taxon>
        <taxon>eudicotyledons</taxon>
        <taxon>Gunneridae</taxon>
        <taxon>Pentapetalae</taxon>
        <taxon>asterids</taxon>
        <taxon>campanulids</taxon>
        <taxon>Asterales</taxon>
        <taxon>Asteraceae</taxon>
        <taxon>Asteroideae</taxon>
        <taxon>Anthemideae</taxon>
        <taxon>Anthemidinae</taxon>
        <taxon>Tanacetum</taxon>
    </lineage>
</organism>
<protein>
    <submittedName>
        <fullName evidence="2">Uncharacterized protein</fullName>
    </submittedName>
</protein>
<gene>
    <name evidence="2" type="ORF">Tci_890448</name>
</gene>
<reference evidence="2" key="1">
    <citation type="journal article" date="2019" name="Sci. Rep.">
        <title>Draft genome of Tanacetum cinerariifolium, the natural source of mosquito coil.</title>
        <authorList>
            <person name="Yamashiro T."/>
            <person name="Shiraishi A."/>
            <person name="Satake H."/>
            <person name="Nakayama K."/>
        </authorList>
    </citation>
    <scope>NUCLEOTIDE SEQUENCE</scope>
</reference>
<evidence type="ECO:0000256" key="1">
    <source>
        <dbReference type="SAM" id="MobiDB-lite"/>
    </source>
</evidence>
<feature type="region of interest" description="Disordered" evidence="1">
    <location>
        <begin position="1"/>
        <end position="119"/>
    </location>
</feature>
<feature type="compositionally biased region" description="Basic and acidic residues" evidence="1">
    <location>
        <begin position="1"/>
        <end position="16"/>
    </location>
</feature>
<dbReference type="AlphaFoldDB" id="A0A699UAP5"/>
<dbReference type="EMBL" id="BKCJ011307726">
    <property type="protein sequence ID" value="GFD18479.1"/>
    <property type="molecule type" value="Genomic_DNA"/>
</dbReference>
<feature type="non-terminal residue" evidence="2">
    <location>
        <position position="1"/>
    </location>
</feature>
<evidence type="ECO:0000313" key="2">
    <source>
        <dbReference type="EMBL" id="GFD18479.1"/>
    </source>
</evidence>
<accession>A0A699UAP5</accession>
<comment type="caution">
    <text evidence="2">The sequence shown here is derived from an EMBL/GenBank/DDBJ whole genome shotgun (WGS) entry which is preliminary data.</text>
</comment>
<name>A0A699UAP5_TANCI</name>
<feature type="compositionally biased region" description="Basic and acidic residues" evidence="1">
    <location>
        <begin position="81"/>
        <end position="113"/>
    </location>
</feature>
<sequence>PETRRIAEQGPHRERPGAASGAVLRSPAPARRGRADQLPVLRSAHHRHAQQPDRFRAEPRWPDPPEQPGDHAARVQATGDPRARSAGVDHRAADRHSHRGDFGGAQRHRDGLRGQRVCL</sequence>